<gene>
    <name evidence="1" type="ORF">CPLU01_13633</name>
</gene>
<dbReference type="PANTHER" id="PTHR42057">
    <property type="entry name" value="F-BOX DOMAIN PROTEIN (AFU_ORTHOLOGUE AFUA_4G00200)"/>
    <property type="match status" value="1"/>
</dbReference>
<proteinExistence type="predicted"/>
<dbReference type="EMBL" id="WIGO01000321">
    <property type="protein sequence ID" value="KAF6817225.1"/>
    <property type="molecule type" value="Genomic_DNA"/>
</dbReference>
<dbReference type="Proteomes" id="UP000654918">
    <property type="component" value="Unassembled WGS sequence"/>
</dbReference>
<dbReference type="PANTHER" id="PTHR42057:SF2">
    <property type="entry name" value="F-BOX DOMAIN PROTEIN (AFU_ORTHOLOGUE AFUA_4G00200)-RELATED"/>
    <property type="match status" value="1"/>
</dbReference>
<dbReference type="AlphaFoldDB" id="A0A8H6JQB4"/>
<accession>A0A8H6JQB4</accession>
<organism evidence="1 2">
    <name type="scientific">Colletotrichum plurivorum</name>
    <dbReference type="NCBI Taxonomy" id="2175906"/>
    <lineage>
        <taxon>Eukaryota</taxon>
        <taxon>Fungi</taxon>
        <taxon>Dikarya</taxon>
        <taxon>Ascomycota</taxon>
        <taxon>Pezizomycotina</taxon>
        <taxon>Sordariomycetes</taxon>
        <taxon>Hypocreomycetidae</taxon>
        <taxon>Glomerellales</taxon>
        <taxon>Glomerellaceae</taxon>
        <taxon>Colletotrichum</taxon>
        <taxon>Colletotrichum orchidearum species complex</taxon>
    </lineage>
</organism>
<reference evidence="1" key="1">
    <citation type="journal article" date="2020" name="Phytopathology">
        <title>Genome Sequence Resources of Colletotrichum truncatum, C. plurivorum, C. musicola, and C. sojae: Four Species Pathogenic to Soybean (Glycine max).</title>
        <authorList>
            <person name="Rogerio F."/>
            <person name="Boufleur T.R."/>
            <person name="Ciampi-Guillardi M."/>
            <person name="Sukno S.A."/>
            <person name="Thon M.R."/>
            <person name="Massola Junior N.S."/>
            <person name="Baroncelli R."/>
        </authorList>
    </citation>
    <scope>NUCLEOTIDE SEQUENCE</scope>
    <source>
        <strain evidence="1">LFN00145</strain>
    </source>
</reference>
<evidence type="ECO:0000313" key="2">
    <source>
        <dbReference type="Proteomes" id="UP000654918"/>
    </source>
</evidence>
<sequence length="496" mass="57648">MELNELPAEVLSLILGQLIGLKGINDGDLLKGREELAKARFVCRNWNEIAAAHLFQEVILKHHPENDSNEKAGDDNENKEKHEFTAWESLMDIESVRKLARRAVINSCPGNLGECGNLQTWRDWKENREYPRFYHAIDRITELPNINSLNIHFSEHCWGKANTEDDDGWEFDIEPMATRKMTLSKVLDTIRRRAEDKKAAKIRSLVIENLQNTPLPGFDWEAAARDIEELHLMIVGETSGYYHDVEAEERWTYEPHLQTSILPHFADNLTTLTLGFWEYWGMMPGYFDGKGLAFPQLKTLNLIKFVISQYGHFDWVLSQTSLETLRLESCHIVSHICLEDHFKNLWGTPMRRDWERYPEGAFGFARDHDLICHFPHTWETTFDQIKANLPKLTKFQFDWAYRTRFHHPEVLGARLYPNRYITFDSGVCPNLWTTSSEHDGEMEFGNNVSTPFEINSTQGRYVVRGALNRAKETEAGDRRAFEELLAAVIARRYQSK</sequence>
<evidence type="ECO:0000313" key="1">
    <source>
        <dbReference type="EMBL" id="KAF6817225.1"/>
    </source>
</evidence>
<keyword evidence="2" id="KW-1185">Reference proteome</keyword>
<protein>
    <submittedName>
        <fullName evidence="1">F-box domain-containing protein</fullName>
    </submittedName>
</protein>
<name>A0A8H6JQB4_9PEZI</name>
<comment type="caution">
    <text evidence="1">The sequence shown here is derived from an EMBL/GenBank/DDBJ whole genome shotgun (WGS) entry which is preliminary data.</text>
</comment>